<dbReference type="Proteomes" id="UP000049855">
    <property type="component" value="Unassembled WGS sequence"/>
</dbReference>
<comment type="similarity">
    <text evidence="2">Belongs to the ABC transporter superfamily.</text>
</comment>
<dbReference type="PANTHER" id="PTHR43297:SF2">
    <property type="entry name" value="DIPEPTIDE TRANSPORT ATP-BINDING PROTEIN DPPD"/>
    <property type="match status" value="1"/>
</dbReference>
<evidence type="ECO:0000256" key="4">
    <source>
        <dbReference type="ARBA" id="ARBA00022475"/>
    </source>
</evidence>
<evidence type="ECO:0000256" key="3">
    <source>
        <dbReference type="ARBA" id="ARBA00022448"/>
    </source>
</evidence>
<dbReference type="SMART" id="SM00382">
    <property type="entry name" value="AAA"/>
    <property type="match status" value="1"/>
</dbReference>
<reference evidence="10" key="1">
    <citation type="submission" date="2015-03" db="EMBL/GenBank/DDBJ databases">
        <authorList>
            <person name="Nijsse Bart"/>
        </authorList>
    </citation>
    <scope>NUCLEOTIDE SEQUENCE [LARGE SCALE GENOMIC DNA]</scope>
</reference>
<evidence type="ECO:0000256" key="2">
    <source>
        <dbReference type="ARBA" id="ARBA00005417"/>
    </source>
</evidence>
<organism evidence="9 10">
    <name type="scientific">Sporomusa ovata</name>
    <dbReference type="NCBI Taxonomy" id="2378"/>
    <lineage>
        <taxon>Bacteria</taxon>
        <taxon>Bacillati</taxon>
        <taxon>Bacillota</taxon>
        <taxon>Negativicutes</taxon>
        <taxon>Selenomonadales</taxon>
        <taxon>Sporomusaceae</taxon>
        <taxon>Sporomusa</taxon>
    </lineage>
</organism>
<keyword evidence="3" id="KW-0813">Transport</keyword>
<keyword evidence="4" id="KW-1003">Cell membrane</keyword>
<dbReference type="Pfam" id="PF00005">
    <property type="entry name" value="ABC_tran"/>
    <property type="match status" value="1"/>
</dbReference>
<dbReference type="PROSITE" id="PS50893">
    <property type="entry name" value="ABC_TRANSPORTER_2"/>
    <property type="match status" value="1"/>
</dbReference>
<dbReference type="InterPro" id="IPR050388">
    <property type="entry name" value="ABC_Ni/Peptide_Import"/>
</dbReference>
<dbReference type="GO" id="GO:0005886">
    <property type="term" value="C:plasma membrane"/>
    <property type="evidence" value="ECO:0007669"/>
    <property type="project" value="UniProtKB-SubCell"/>
</dbReference>
<proteinExistence type="inferred from homology"/>
<keyword evidence="6 9" id="KW-0067">ATP-binding</keyword>
<dbReference type="GO" id="GO:0016887">
    <property type="term" value="F:ATP hydrolysis activity"/>
    <property type="evidence" value="ECO:0007669"/>
    <property type="project" value="InterPro"/>
</dbReference>
<keyword evidence="7" id="KW-0472">Membrane</keyword>
<evidence type="ECO:0000256" key="6">
    <source>
        <dbReference type="ARBA" id="ARBA00022840"/>
    </source>
</evidence>
<dbReference type="InterPro" id="IPR003593">
    <property type="entry name" value="AAA+_ATPase"/>
</dbReference>
<evidence type="ECO:0000256" key="1">
    <source>
        <dbReference type="ARBA" id="ARBA00004202"/>
    </source>
</evidence>
<dbReference type="PANTHER" id="PTHR43297">
    <property type="entry name" value="OLIGOPEPTIDE TRANSPORT ATP-BINDING PROTEIN APPD"/>
    <property type="match status" value="1"/>
</dbReference>
<feature type="domain" description="ABC transporter" evidence="8">
    <location>
        <begin position="5"/>
        <end position="255"/>
    </location>
</feature>
<dbReference type="FunFam" id="3.40.50.300:FF:000016">
    <property type="entry name" value="Oligopeptide ABC transporter ATP-binding component"/>
    <property type="match status" value="1"/>
</dbReference>
<accession>A0A0U1L3Z1</accession>
<dbReference type="SUPFAM" id="SSF52540">
    <property type="entry name" value="P-loop containing nucleoside triphosphate hydrolases"/>
    <property type="match status" value="1"/>
</dbReference>
<dbReference type="InterPro" id="IPR027417">
    <property type="entry name" value="P-loop_NTPase"/>
</dbReference>
<dbReference type="Gene3D" id="3.40.50.300">
    <property type="entry name" value="P-loop containing nucleotide triphosphate hydrolases"/>
    <property type="match status" value="1"/>
</dbReference>
<dbReference type="CDD" id="cd03257">
    <property type="entry name" value="ABC_NikE_OppD_transporters"/>
    <property type="match status" value="1"/>
</dbReference>
<evidence type="ECO:0000313" key="10">
    <source>
        <dbReference type="Proteomes" id="UP000049855"/>
    </source>
</evidence>
<evidence type="ECO:0000313" key="9">
    <source>
        <dbReference type="EMBL" id="CQR74396.1"/>
    </source>
</evidence>
<keyword evidence="10" id="KW-1185">Reference proteome</keyword>
<evidence type="ECO:0000259" key="8">
    <source>
        <dbReference type="PROSITE" id="PS50893"/>
    </source>
</evidence>
<dbReference type="RefSeq" id="WP_021170397.1">
    <property type="nucleotide sequence ID" value="NZ_CTRP01000014.1"/>
</dbReference>
<dbReference type="GO" id="GO:0005524">
    <property type="term" value="F:ATP binding"/>
    <property type="evidence" value="ECO:0007669"/>
    <property type="project" value="UniProtKB-KW"/>
</dbReference>
<dbReference type="InterPro" id="IPR013563">
    <property type="entry name" value="Oligopep_ABC_C"/>
</dbReference>
<name>A0A0U1L3Z1_9FIRM</name>
<dbReference type="NCBIfam" id="TIGR01727">
    <property type="entry name" value="oligo_HPY"/>
    <property type="match status" value="1"/>
</dbReference>
<dbReference type="GO" id="GO:0015833">
    <property type="term" value="P:peptide transport"/>
    <property type="evidence" value="ECO:0007669"/>
    <property type="project" value="InterPro"/>
</dbReference>
<comment type="subcellular location">
    <subcellularLocation>
        <location evidence="1">Cell membrane</location>
        <topology evidence="1">Peripheral membrane protein</topology>
    </subcellularLocation>
</comment>
<keyword evidence="5" id="KW-0547">Nucleotide-binding</keyword>
<evidence type="ECO:0000256" key="5">
    <source>
        <dbReference type="ARBA" id="ARBA00022741"/>
    </source>
</evidence>
<dbReference type="Pfam" id="PF08352">
    <property type="entry name" value="oligo_HPY"/>
    <property type="match status" value="1"/>
</dbReference>
<protein>
    <submittedName>
        <fullName evidence="9">Oligopeptide transport ATP-binding protein OppD (TC 3.A.1.5.1)</fullName>
    </submittedName>
</protein>
<dbReference type="AlphaFoldDB" id="A0A0U1L3Z1"/>
<dbReference type="InterPro" id="IPR003439">
    <property type="entry name" value="ABC_transporter-like_ATP-bd"/>
</dbReference>
<evidence type="ECO:0000256" key="7">
    <source>
        <dbReference type="ARBA" id="ARBA00023136"/>
    </source>
</evidence>
<sequence>MSNLLEVNNLSVSFKTKAGEVQAVRDVSFTLKEGEVLAILGESGSGKSVLCKSLLHILPENGFIKTGEVVFAGKNLENLSQQAMDKFRGKDIAMIFQDPMTALNPTMSIGKQIMEAVLIHQQLSKAEAKKKTIELMELVGIDHAEKRFDQYLHHFSGGMGQRSVIAIALAGNPKILIADEPTTALDVTIQAQILDLIRELQAKTGISIIFITHDLGVVANIAQRIAVMYAGKIVEIGTTNEIFRDPRHPYTWGLISSLPRIDADEECLPCLPGTPPNLVHVPPGDAFAARNCYALKIDYFFEPPMFTISDTHSAATWLLHKDAPPIDPPTRFQACKVI</sequence>
<gene>
    <name evidence="9" type="ORF">SpAn4DRAFT_0858</name>
</gene>
<dbReference type="EMBL" id="CTRP01000014">
    <property type="protein sequence ID" value="CQR74396.1"/>
    <property type="molecule type" value="Genomic_DNA"/>
</dbReference>